<name>A0A4R3LU06_9HYPH</name>
<evidence type="ECO:0000256" key="3">
    <source>
        <dbReference type="ARBA" id="ARBA00022729"/>
    </source>
</evidence>
<sequence length="177" mass="18289">MKATRRRAIIVGAVGAAVAGGFLGAGLAGYRINVTPSYPVGLWRVSPLSRPAEVGDLVLICPPASEIFERAKERGYLLGGPCPGWIAPLIKKIVAVAGQQIDVGAAIRIDGRLLPHSDLRAADAGGRPLIAYSGGVVPAGFLFLHSEFEGSYDSRYFGPVPAAGVIGLAQPVLTFGG</sequence>
<dbReference type="NCBIfam" id="NF010412">
    <property type="entry name" value="PRK13838.1"/>
    <property type="match status" value="1"/>
</dbReference>
<dbReference type="InterPro" id="IPR019533">
    <property type="entry name" value="Peptidase_S26"/>
</dbReference>
<evidence type="ECO:0000256" key="4">
    <source>
        <dbReference type="ARBA" id="ARBA00022764"/>
    </source>
</evidence>
<keyword evidence="4" id="KW-0574">Periplasm</keyword>
<accession>A0A4R3LU06</accession>
<dbReference type="GO" id="GO:0004252">
    <property type="term" value="F:serine-type endopeptidase activity"/>
    <property type="evidence" value="ECO:0007669"/>
    <property type="project" value="InterPro"/>
</dbReference>
<dbReference type="RefSeq" id="WP_132034761.1">
    <property type="nucleotide sequence ID" value="NZ_SMAI01000016.1"/>
</dbReference>
<evidence type="ECO:0000313" key="8">
    <source>
        <dbReference type="Proteomes" id="UP000294664"/>
    </source>
</evidence>
<dbReference type="GO" id="GO:0006465">
    <property type="term" value="P:signal peptide processing"/>
    <property type="evidence" value="ECO:0007669"/>
    <property type="project" value="InterPro"/>
</dbReference>
<dbReference type="InterPro" id="IPR036286">
    <property type="entry name" value="LexA/Signal_pep-like_sf"/>
</dbReference>
<protein>
    <submittedName>
        <fullName evidence="7">Conjugation peptidase TraF</fullName>
    </submittedName>
</protein>
<dbReference type="GO" id="GO:0042597">
    <property type="term" value="C:periplasmic space"/>
    <property type="evidence" value="ECO:0007669"/>
    <property type="project" value="UniProtKB-SubCell"/>
</dbReference>
<dbReference type="NCBIfam" id="TIGR02771">
    <property type="entry name" value="TraF_Ti"/>
    <property type="match status" value="1"/>
</dbReference>
<gene>
    <name evidence="7" type="ORF">EDC64_11654</name>
</gene>
<comment type="caution">
    <text evidence="7">The sequence shown here is derived from an EMBL/GenBank/DDBJ whole genome shotgun (WGS) entry which is preliminary data.</text>
</comment>
<dbReference type="OrthoDB" id="5360818at2"/>
<evidence type="ECO:0000256" key="2">
    <source>
        <dbReference type="ARBA" id="ARBA00005849"/>
    </source>
</evidence>
<dbReference type="SUPFAM" id="SSF51306">
    <property type="entry name" value="LexA/Signal peptidase"/>
    <property type="match status" value="1"/>
</dbReference>
<dbReference type="EMBL" id="SMAI01000016">
    <property type="protein sequence ID" value="TCT01857.1"/>
    <property type="molecule type" value="Genomic_DNA"/>
</dbReference>
<keyword evidence="3" id="KW-0732">Signal</keyword>
<organism evidence="7 8">
    <name type="scientific">Aquabacter spiritensis</name>
    <dbReference type="NCBI Taxonomy" id="933073"/>
    <lineage>
        <taxon>Bacteria</taxon>
        <taxon>Pseudomonadati</taxon>
        <taxon>Pseudomonadota</taxon>
        <taxon>Alphaproteobacteria</taxon>
        <taxon>Hyphomicrobiales</taxon>
        <taxon>Xanthobacteraceae</taxon>
        <taxon>Aquabacter</taxon>
    </lineage>
</organism>
<dbReference type="Pfam" id="PF10502">
    <property type="entry name" value="Peptidase_S26"/>
    <property type="match status" value="1"/>
</dbReference>
<evidence type="ECO:0000256" key="1">
    <source>
        <dbReference type="ARBA" id="ARBA00004418"/>
    </source>
</evidence>
<comment type="subcellular location">
    <subcellularLocation>
        <location evidence="1">Periplasm</location>
    </subcellularLocation>
</comment>
<comment type="similarity">
    <text evidence="2">Belongs to the peptidase S26C family.</text>
</comment>
<dbReference type="Proteomes" id="UP000294664">
    <property type="component" value="Unassembled WGS sequence"/>
</dbReference>
<dbReference type="AlphaFoldDB" id="A0A4R3LU06"/>
<proteinExistence type="inferred from homology"/>
<evidence type="ECO:0000313" key="7">
    <source>
        <dbReference type="EMBL" id="TCT01857.1"/>
    </source>
</evidence>
<dbReference type="Gene3D" id="2.10.109.10">
    <property type="entry name" value="Umud Fragment, subunit A"/>
    <property type="match status" value="1"/>
</dbReference>
<feature type="domain" description="Peptidase S26" evidence="6">
    <location>
        <begin position="11"/>
        <end position="170"/>
    </location>
</feature>
<evidence type="ECO:0000256" key="5">
    <source>
        <dbReference type="ARBA" id="ARBA00022971"/>
    </source>
</evidence>
<keyword evidence="5" id="KW-0184">Conjugation</keyword>
<evidence type="ECO:0000259" key="6">
    <source>
        <dbReference type="Pfam" id="PF10502"/>
    </source>
</evidence>
<dbReference type="InterPro" id="IPR014139">
    <property type="entry name" value="Peptidase_S26C_TraF"/>
</dbReference>
<keyword evidence="8" id="KW-1185">Reference proteome</keyword>
<reference evidence="7 8" key="1">
    <citation type="submission" date="2019-03" db="EMBL/GenBank/DDBJ databases">
        <title>Genomic Encyclopedia of Type Strains, Phase IV (KMG-IV): sequencing the most valuable type-strain genomes for metagenomic binning, comparative biology and taxonomic classification.</title>
        <authorList>
            <person name="Goeker M."/>
        </authorList>
    </citation>
    <scope>NUCLEOTIDE SEQUENCE [LARGE SCALE GENOMIC DNA]</scope>
    <source>
        <strain evidence="7 8">DSM 9035</strain>
    </source>
</reference>